<name>A0A9D4RFD9_DREPO</name>
<feature type="region of interest" description="Disordered" evidence="1">
    <location>
        <begin position="82"/>
        <end position="114"/>
    </location>
</feature>
<accession>A0A9D4RFD9</accession>
<gene>
    <name evidence="2" type="ORF">DPMN_028492</name>
</gene>
<organism evidence="2 3">
    <name type="scientific">Dreissena polymorpha</name>
    <name type="common">Zebra mussel</name>
    <name type="synonym">Mytilus polymorpha</name>
    <dbReference type="NCBI Taxonomy" id="45954"/>
    <lineage>
        <taxon>Eukaryota</taxon>
        <taxon>Metazoa</taxon>
        <taxon>Spiralia</taxon>
        <taxon>Lophotrochozoa</taxon>
        <taxon>Mollusca</taxon>
        <taxon>Bivalvia</taxon>
        <taxon>Autobranchia</taxon>
        <taxon>Heteroconchia</taxon>
        <taxon>Euheterodonta</taxon>
        <taxon>Imparidentia</taxon>
        <taxon>Neoheterodontei</taxon>
        <taxon>Myida</taxon>
        <taxon>Dreissenoidea</taxon>
        <taxon>Dreissenidae</taxon>
        <taxon>Dreissena</taxon>
    </lineage>
</organism>
<evidence type="ECO:0000313" key="3">
    <source>
        <dbReference type="Proteomes" id="UP000828390"/>
    </source>
</evidence>
<dbReference type="EMBL" id="JAIWYP010000002">
    <property type="protein sequence ID" value="KAH3865453.1"/>
    <property type="molecule type" value="Genomic_DNA"/>
</dbReference>
<dbReference type="Proteomes" id="UP000828390">
    <property type="component" value="Unassembled WGS sequence"/>
</dbReference>
<evidence type="ECO:0000313" key="2">
    <source>
        <dbReference type="EMBL" id="KAH3865453.1"/>
    </source>
</evidence>
<feature type="compositionally biased region" description="Basic and acidic residues" evidence="1">
    <location>
        <begin position="91"/>
        <end position="101"/>
    </location>
</feature>
<comment type="caution">
    <text evidence="2">The sequence shown here is derived from an EMBL/GenBank/DDBJ whole genome shotgun (WGS) entry which is preliminary data.</text>
</comment>
<proteinExistence type="predicted"/>
<keyword evidence="3" id="KW-1185">Reference proteome</keyword>
<evidence type="ECO:0000256" key="1">
    <source>
        <dbReference type="SAM" id="MobiDB-lite"/>
    </source>
</evidence>
<protein>
    <submittedName>
        <fullName evidence="2">Uncharacterized protein</fullName>
    </submittedName>
</protein>
<dbReference type="AlphaFoldDB" id="A0A9D4RFD9"/>
<reference evidence="2" key="2">
    <citation type="submission" date="2020-11" db="EMBL/GenBank/DDBJ databases">
        <authorList>
            <person name="McCartney M.A."/>
            <person name="Auch B."/>
            <person name="Kono T."/>
            <person name="Mallez S."/>
            <person name="Becker A."/>
            <person name="Gohl D.M."/>
            <person name="Silverstein K.A.T."/>
            <person name="Koren S."/>
            <person name="Bechman K.B."/>
            <person name="Herman A."/>
            <person name="Abrahante J.E."/>
            <person name="Garbe J."/>
        </authorList>
    </citation>
    <scope>NUCLEOTIDE SEQUENCE</scope>
    <source>
        <strain evidence="2">Duluth1</strain>
        <tissue evidence="2">Whole animal</tissue>
    </source>
</reference>
<sequence length="114" mass="12873">MNTNIIVEWYQYLEIEVQTLTIEPYVALRSMSDGDNDYDNDCDHDCSNYTSIKHTLTMTLTMTVTTTVTIIPFVISGTVPDNPGRGTNIFRDPRRQGETSRCRYAAASKPRSAT</sequence>
<reference evidence="2" key="1">
    <citation type="journal article" date="2019" name="bioRxiv">
        <title>The Genome of the Zebra Mussel, Dreissena polymorpha: A Resource for Invasive Species Research.</title>
        <authorList>
            <person name="McCartney M.A."/>
            <person name="Auch B."/>
            <person name="Kono T."/>
            <person name="Mallez S."/>
            <person name="Zhang Y."/>
            <person name="Obille A."/>
            <person name="Becker A."/>
            <person name="Abrahante J.E."/>
            <person name="Garbe J."/>
            <person name="Badalamenti J.P."/>
            <person name="Herman A."/>
            <person name="Mangelson H."/>
            <person name="Liachko I."/>
            <person name="Sullivan S."/>
            <person name="Sone E.D."/>
            <person name="Koren S."/>
            <person name="Silverstein K.A.T."/>
            <person name="Beckman K.B."/>
            <person name="Gohl D.M."/>
        </authorList>
    </citation>
    <scope>NUCLEOTIDE SEQUENCE</scope>
    <source>
        <strain evidence="2">Duluth1</strain>
        <tissue evidence="2">Whole animal</tissue>
    </source>
</reference>